<dbReference type="EMBL" id="PDCK01000040">
    <property type="protein sequence ID" value="PRQ52993.1"/>
    <property type="molecule type" value="Genomic_DNA"/>
</dbReference>
<dbReference type="AlphaFoldDB" id="A0A2P6S2T2"/>
<comment type="caution">
    <text evidence="1">The sequence shown here is derived from an EMBL/GenBank/DDBJ whole genome shotgun (WGS) entry which is preliminary data.</text>
</comment>
<gene>
    <name evidence="1" type="ORF">RchiOBHm_Chr2g0161581</name>
</gene>
<accession>A0A2P6S2T2</accession>
<name>A0A2P6S2T2_ROSCH</name>
<evidence type="ECO:0000313" key="2">
    <source>
        <dbReference type="Proteomes" id="UP000238479"/>
    </source>
</evidence>
<evidence type="ECO:0000313" key="1">
    <source>
        <dbReference type="EMBL" id="PRQ52993.1"/>
    </source>
</evidence>
<organism evidence="1 2">
    <name type="scientific">Rosa chinensis</name>
    <name type="common">China rose</name>
    <dbReference type="NCBI Taxonomy" id="74649"/>
    <lineage>
        <taxon>Eukaryota</taxon>
        <taxon>Viridiplantae</taxon>
        <taxon>Streptophyta</taxon>
        <taxon>Embryophyta</taxon>
        <taxon>Tracheophyta</taxon>
        <taxon>Spermatophyta</taxon>
        <taxon>Magnoliopsida</taxon>
        <taxon>eudicotyledons</taxon>
        <taxon>Gunneridae</taxon>
        <taxon>Pentapetalae</taxon>
        <taxon>rosids</taxon>
        <taxon>fabids</taxon>
        <taxon>Rosales</taxon>
        <taxon>Rosaceae</taxon>
        <taxon>Rosoideae</taxon>
        <taxon>Rosoideae incertae sedis</taxon>
        <taxon>Rosa</taxon>
    </lineage>
</organism>
<proteinExistence type="predicted"/>
<dbReference type="Proteomes" id="UP000238479">
    <property type="component" value="Chromosome 2"/>
</dbReference>
<reference evidence="1 2" key="1">
    <citation type="journal article" date="2018" name="Nat. Genet.">
        <title>The Rosa genome provides new insights in the design of modern roses.</title>
        <authorList>
            <person name="Bendahmane M."/>
        </authorList>
    </citation>
    <scope>NUCLEOTIDE SEQUENCE [LARGE SCALE GENOMIC DNA]</scope>
    <source>
        <strain evidence="2">cv. Old Blush</strain>
    </source>
</reference>
<keyword evidence="2" id="KW-1185">Reference proteome</keyword>
<dbReference type="Gramene" id="PRQ52993">
    <property type="protein sequence ID" value="PRQ52993"/>
    <property type="gene ID" value="RchiOBHm_Chr2g0161581"/>
</dbReference>
<sequence>MNCGRCSNEKKRTVTVAERRFHRFPEIPATSGPHFAIEGRCTELLLDEGTRMHDRLNSTFAGQFSLRSSVLGVEA</sequence>
<protein>
    <submittedName>
        <fullName evidence="1">Uncharacterized protein</fullName>
    </submittedName>
</protein>